<name>A0A1X7JU59_9BACT</name>
<dbReference type="InterPro" id="IPR015943">
    <property type="entry name" value="WD40/YVTN_repeat-like_dom_sf"/>
</dbReference>
<evidence type="ECO:0000256" key="1">
    <source>
        <dbReference type="ARBA" id="ARBA00022553"/>
    </source>
</evidence>
<dbReference type="SUPFAM" id="SSF55874">
    <property type="entry name" value="ATPase domain of HSP90 chaperone/DNA topoisomerase II/histidine kinase"/>
    <property type="match status" value="1"/>
</dbReference>
<evidence type="ECO:0000259" key="4">
    <source>
        <dbReference type="PROSITE" id="PS50109"/>
    </source>
</evidence>
<dbReference type="PROSITE" id="PS50109">
    <property type="entry name" value="HIS_KIN"/>
    <property type="match status" value="1"/>
</dbReference>
<organism evidence="5 6">
    <name type="scientific">Dethiosulfovibrio salsuginis</name>
    <dbReference type="NCBI Taxonomy" id="561720"/>
    <lineage>
        <taxon>Bacteria</taxon>
        <taxon>Thermotogati</taxon>
        <taxon>Synergistota</taxon>
        <taxon>Synergistia</taxon>
        <taxon>Synergistales</taxon>
        <taxon>Dethiosulfovibrionaceae</taxon>
        <taxon>Dethiosulfovibrio</taxon>
    </lineage>
</organism>
<proteinExistence type="predicted"/>
<dbReference type="PANTHER" id="PTHR43547:SF2">
    <property type="entry name" value="HYBRID SIGNAL TRANSDUCTION HISTIDINE KINASE C"/>
    <property type="match status" value="1"/>
</dbReference>
<dbReference type="Gene3D" id="2.130.10.10">
    <property type="entry name" value="YVTN repeat-like/Quinoprotein amine dehydrogenase"/>
    <property type="match status" value="2"/>
</dbReference>
<keyword evidence="2" id="KW-0472">Membrane</keyword>
<dbReference type="Pfam" id="PF07494">
    <property type="entry name" value="Reg_prop"/>
    <property type="match status" value="3"/>
</dbReference>
<dbReference type="GO" id="GO:0046983">
    <property type="term" value="F:protein dimerization activity"/>
    <property type="evidence" value="ECO:0007669"/>
    <property type="project" value="InterPro"/>
</dbReference>
<dbReference type="Gene3D" id="1.20.5.1930">
    <property type="match status" value="1"/>
</dbReference>
<dbReference type="Pfam" id="PF02518">
    <property type="entry name" value="HATPase_c"/>
    <property type="match status" value="1"/>
</dbReference>
<dbReference type="AlphaFoldDB" id="A0A1X7JU59"/>
<accession>A0A1X7JU59</accession>
<dbReference type="InterPro" id="IPR011123">
    <property type="entry name" value="Y_Y_Y"/>
</dbReference>
<dbReference type="RefSeq" id="WP_085544712.1">
    <property type="nucleotide sequence ID" value="NZ_FXBB01000016.1"/>
</dbReference>
<dbReference type="CDD" id="cd16917">
    <property type="entry name" value="HATPase_UhpB-NarQ-NarX-like"/>
    <property type="match status" value="1"/>
</dbReference>
<dbReference type="GO" id="GO:0016020">
    <property type="term" value="C:membrane"/>
    <property type="evidence" value="ECO:0007669"/>
    <property type="project" value="InterPro"/>
</dbReference>
<feature type="signal peptide" evidence="3">
    <location>
        <begin position="1"/>
        <end position="23"/>
    </location>
</feature>
<evidence type="ECO:0000256" key="2">
    <source>
        <dbReference type="SAM" id="Phobius"/>
    </source>
</evidence>
<dbReference type="EMBL" id="FXBB01000016">
    <property type="protein sequence ID" value="SMG31908.1"/>
    <property type="molecule type" value="Genomic_DNA"/>
</dbReference>
<keyword evidence="6" id="KW-1185">Reference proteome</keyword>
<keyword evidence="1" id="KW-0597">Phosphoprotein</keyword>
<dbReference type="Proteomes" id="UP000193355">
    <property type="component" value="Unassembled WGS sequence"/>
</dbReference>
<dbReference type="OrthoDB" id="9813394at2"/>
<keyword evidence="2" id="KW-0812">Transmembrane</keyword>
<protein>
    <submittedName>
        <fullName evidence="5">Signal transduction histidine kinase</fullName>
    </submittedName>
</protein>
<keyword evidence="2" id="KW-1133">Transmembrane helix</keyword>
<dbReference type="Pfam" id="PF07495">
    <property type="entry name" value="Y_Y_Y"/>
    <property type="match status" value="1"/>
</dbReference>
<dbReference type="InterPro" id="IPR013783">
    <property type="entry name" value="Ig-like_fold"/>
</dbReference>
<keyword evidence="5" id="KW-0418">Kinase</keyword>
<sequence length="1061" mass="120242">MTRRTLISILIFTLSLISSVGSAKDEIIFENLSLQEGLSQTTVKAILMDSRGYMWFGTDGGLNRYDGYQFKVYRRKWNREDGISDNSVTSVVEGPDGELWIGTMAGLNRMDLETESFQRFTGVPGDEQSLLDDRITSLKIAGKDSLWVGTRAGLERMSLRERRFHRYRELGGPEESVNTVTSDRSETIWVGTEKGLYQGGIDGFHLHTLPFVSREDREVTAILEDHRHRLWIGTRAGRLYSFNREGGYFSPPEPLEYPRGVQRSISTIYEDIFGELWIGTDGGGIVRFNPDSRSMSIYRQDNSTPHGLRDNVILSIWGDTGNSIHMGDLTGVIWFGSFSNGVEKVHLKRPFQRYDSRSYNVRGLVGEDVRALWKDDDGPLWAGTYGGGLREIDGRKETISYWRHDPIDPYSLTSDRVMSLLRLDDETLLVGTDGGLDVKTGDRFEQIRFPSILPPPSVKALMTDEEGKVWIGTSRGLFYLHGDRAIPFLAHKRLSRSDVTAIIEDESRTLWLGTDGDGLFALSPSRESCINMTSHLKDGPLSDRIHSLFSWDKELWIGTDLGLQWIGEGRSRAYTSEDGLPGDVVKGILRNRYGQLWLSTDNGLSRLDPKTGEIRNYTLGDGLQGKEFNRGAAVIDRFGKMYFGGTKGCNSFYPGNISENDHVPPVVINEVSVFGKPVPMDRSPRGFRRVTLTQRQNYITIHFAALDYTAPESNEYRYILEGFDEDWIHSGNRNDASYTNLPDGRYLFRVKGSNNNGVWNEEGAVLEIDVIPPLWRTPLAYGVYLFCLGSLAYFAMVYSRNIREKETERKLRLVTEISNLKLTEKNLQLEQARRHEAFHRERLRSLATSLTEAEERERRQIATEVHDSIGQNLALSKLRLEMLAQSLGKPSQEEIGSITSMLDQTIRSTRTLTFELGTPVLYRFGFFPAIERLSERFEEDYGLSIKSISDGEIPEMNDDMKAFLFRAVRELAMNTVKHAKASTLTVRTKVMENRLYLSASDDGQGFDVSAIEHTGRDNRSFGLFSLRERIISLGGRMVIRSIPGEGTSVRLFVPFRKERDS</sequence>
<dbReference type="SMART" id="SM00387">
    <property type="entry name" value="HATPase_c"/>
    <property type="match status" value="1"/>
</dbReference>
<dbReference type="SUPFAM" id="SSF63829">
    <property type="entry name" value="Calcium-dependent phosphotriesterase"/>
    <property type="match status" value="3"/>
</dbReference>
<dbReference type="PANTHER" id="PTHR43547">
    <property type="entry name" value="TWO-COMPONENT HISTIDINE KINASE"/>
    <property type="match status" value="1"/>
</dbReference>
<dbReference type="InterPro" id="IPR011712">
    <property type="entry name" value="Sig_transdc_His_kin_sub3_dim/P"/>
</dbReference>
<dbReference type="InterPro" id="IPR005467">
    <property type="entry name" value="His_kinase_dom"/>
</dbReference>
<evidence type="ECO:0000313" key="6">
    <source>
        <dbReference type="Proteomes" id="UP000193355"/>
    </source>
</evidence>
<evidence type="ECO:0000313" key="5">
    <source>
        <dbReference type="EMBL" id="SMG31908.1"/>
    </source>
</evidence>
<dbReference type="Gene3D" id="2.60.40.10">
    <property type="entry name" value="Immunoglobulins"/>
    <property type="match status" value="1"/>
</dbReference>
<reference evidence="6" key="1">
    <citation type="submission" date="2017-04" db="EMBL/GenBank/DDBJ databases">
        <authorList>
            <person name="Varghese N."/>
            <person name="Submissions S."/>
        </authorList>
    </citation>
    <scope>NUCLEOTIDE SEQUENCE [LARGE SCALE GENOMIC DNA]</scope>
    <source>
        <strain evidence="6">USBA 82</strain>
    </source>
</reference>
<dbReference type="InterPro" id="IPR003594">
    <property type="entry name" value="HATPase_dom"/>
</dbReference>
<gene>
    <name evidence="5" type="ORF">SAMN06275492_11650</name>
</gene>
<dbReference type="InterPro" id="IPR036890">
    <property type="entry name" value="HATPase_C_sf"/>
</dbReference>
<evidence type="ECO:0000256" key="3">
    <source>
        <dbReference type="SAM" id="SignalP"/>
    </source>
</evidence>
<dbReference type="Pfam" id="PF07730">
    <property type="entry name" value="HisKA_3"/>
    <property type="match status" value="1"/>
</dbReference>
<keyword evidence="3" id="KW-0732">Signal</keyword>
<feature type="domain" description="Histidine kinase" evidence="4">
    <location>
        <begin position="964"/>
        <end position="1057"/>
    </location>
</feature>
<dbReference type="GO" id="GO:0000155">
    <property type="term" value="F:phosphorelay sensor kinase activity"/>
    <property type="evidence" value="ECO:0007669"/>
    <property type="project" value="InterPro"/>
</dbReference>
<dbReference type="STRING" id="561720.SAMN06275492_11650"/>
<feature type="chain" id="PRO_5012440126" evidence="3">
    <location>
        <begin position="24"/>
        <end position="1061"/>
    </location>
</feature>
<dbReference type="Gene3D" id="3.30.565.10">
    <property type="entry name" value="Histidine kinase-like ATPase, C-terminal domain"/>
    <property type="match status" value="1"/>
</dbReference>
<dbReference type="InterPro" id="IPR011110">
    <property type="entry name" value="Reg_prop"/>
</dbReference>
<feature type="transmembrane region" description="Helical" evidence="2">
    <location>
        <begin position="779"/>
        <end position="799"/>
    </location>
</feature>
<keyword evidence="5" id="KW-0808">Transferase</keyword>